<dbReference type="STRING" id="1121131.SAMN02745229_02804"/>
<dbReference type="GO" id="GO:0005737">
    <property type="term" value="C:cytoplasm"/>
    <property type="evidence" value="ECO:0007669"/>
    <property type="project" value="TreeGrafter"/>
</dbReference>
<evidence type="ECO:0000256" key="4">
    <source>
        <dbReference type="ARBA" id="ARBA00023267"/>
    </source>
</evidence>
<keyword evidence="2" id="KW-0547">Nucleotide-binding</keyword>
<name>A0A1M5ZXD8_BUTFI</name>
<dbReference type="InterPro" id="IPR008988">
    <property type="entry name" value="Transcriptional_repressor_C"/>
</dbReference>
<proteinExistence type="predicted"/>
<dbReference type="Proteomes" id="UP000184278">
    <property type="component" value="Unassembled WGS sequence"/>
</dbReference>
<dbReference type="InterPro" id="IPR045864">
    <property type="entry name" value="aa-tRNA-synth_II/BPL/LPL"/>
</dbReference>
<dbReference type="PANTHER" id="PTHR12835">
    <property type="entry name" value="BIOTIN PROTEIN LIGASE"/>
    <property type="match status" value="1"/>
</dbReference>
<dbReference type="GO" id="GO:0005524">
    <property type="term" value="F:ATP binding"/>
    <property type="evidence" value="ECO:0007669"/>
    <property type="project" value="UniProtKB-KW"/>
</dbReference>
<dbReference type="CDD" id="cd16442">
    <property type="entry name" value="BPL"/>
    <property type="match status" value="1"/>
</dbReference>
<dbReference type="PANTHER" id="PTHR12835:SF5">
    <property type="entry name" value="BIOTIN--PROTEIN LIGASE"/>
    <property type="match status" value="1"/>
</dbReference>
<dbReference type="GO" id="GO:0004077">
    <property type="term" value="F:biotin--[biotin carboxyl-carrier protein] ligase activity"/>
    <property type="evidence" value="ECO:0007669"/>
    <property type="project" value="UniProtKB-EC"/>
</dbReference>
<dbReference type="Pfam" id="PF03099">
    <property type="entry name" value="BPL_LplA_LipB"/>
    <property type="match status" value="1"/>
</dbReference>
<dbReference type="Gene3D" id="3.30.930.10">
    <property type="entry name" value="Bira Bifunctional Protein, Domain 2"/>
    <property type="match status" value="1"/>
</dbReference>
<dbReference type="Pfam" id="PF02237">
    <property type="entry name" value="BPL_C"/>
    <property type="match status" value="1"/>
</dbReference>
<sequence>MQEMTEGKIKELLNTKWAGRNLYVKKETGSTNDDAKMAGLNGEAHGTLIVADEQTKGRGRNGRYWHTPKEKNVAMSLLLHPESDPAKAPMLTLVMGLALAQGIEKVCGQKVSIKWPNDIVLDKHKLCGILTEMYLHDGKCDVVIGVGINVNQEEFAPEIADMAGSLFTQTGKEYDRNEVIAQVMNAFEIDYDLFIENENLKLLKNDYEERLINKDKPVKVLDPNGEYQGTALGITDTGELIVEKEDGSRVVINSGEVSVRGLYGYV</sequence>
<reference evidence="8" key="1">
    <citation type="submission" date="2016-11" db="EMBL/GenBank/DDBJ databases">
        <authorList>
            <person name="Varghese N."/>
            <person name="Submissions S."/>
        </authorList>
    </citation>
    <scope>NUCLEOTIDE SEQUENCE [LARGE SCALE GENOMIC DNA]</scope>
    <source>
        <strain evidence="8">DSM 3071</strain>
    </source>
</reference>
<dbReference type="SUPFAM" id="SSF50037">
    <property type="entry name" value="C-terminal domain of transcriptional repressors"/>
    <property type="match status" value="1"/>
</dbReference>
<evidence type="ECO:0000256" key="1">
    <source>
        <dbReference type="ARBA" id="ARBA00022598"/>
    </source>
</evidence>
<keyword evidence="1 7" id="KW-0436">Ligase</keyword>
<evidence type="ECO:0000256" key="3">
    <source>
        <dbReference type="ARBA" id="ARBA00022840"/>
    </source>
</evidence>
<evidence type="ECO:0000313" key="8">
    <source>
        <dbReference type="Proteomes" id="UP000184278"/>
    </source>
</evidence>
<dbReference type="EMBL" id="FQXK01000025">
    <property type="protein sequence ID" value="SHI28882.1"/>
    <property type="molecule type" value="Genomic_DNA"/>
</dbReference>
<evidence type="ECO:0000256" key="5">
    <source>
        <dbReference type="ARBA" id="ARBA00024227"/>
    </source>
</evidence>
<dbReference type="InterPro" id="IPR004408">
    <property type="entry name" value="Biotin_CoA_COase_ligase"/>
</dbReference>
<dbReference type="SUPFAM" id="SSF55681">
    <property type="entry name" value="Class II aaRS and biotin synthetases"/>
    <property type="match status" value="1"/>
</dbReference>
<organism evidence="7 8">
    <name type="scientific">Butyrivibrio fibrisolvens DSM 3071</name>
    <dbReference type="NCBI Taxonomy" id="1121131"/>
    <lineage>
        <taxon>Bacteria</taxon>
        <taxon>Bacillati</taxon>
        <taxon>Bacillota</taxon>
        <taxon>Clostridia</taxon>
        <taxon>Lachnospirales</taxon>
        <taxon>Lachnospiraceae</taxon>
        <taxon>Butyrivibrio</taxon>
    </lineage>
</organism>
<dbReference type="GeneID" id="89507987"/>
<dbReference type="AlphaFoldDB" id="A0A1M5ZXD8"/>
<accession>A0A1M5ZXD8</accession>
<dbReference type="OrthoDB" id="9807064at2"/>
<evidence type="ECO:0000256" key="2">
    <source>
        <dbReference type="ARBA" id="ARBA00022741"/>
    </source>
</evidence>
<dbReference type="RefSeq" id="WP_073388674.1">
    <property type="nucleotide sequence ID" value="NZ_FQXK01000025.1"/>
</dbReference>
<dbReference type="PROSITE" id="PS51733">
    <property type="entry name" value="BPL_LPL_CATALYTIC"/>
    <property type="match status" value="1"/>
</dbReference>
<dbReference type="GO" id="GO:0016740">
    <property type="term" value="F:transferase activity"/>
    <property type="evidence" value="ECO:0007669"/>
    <property type="project" value="UniProtKB-ARBA"/>
</dbReference>
<keyword evidence="4" id="KW-0092">Biotin</keyword>
<protein>
    <recommendedName>
        <fullName evidence="5">biotin--[biotin carboxyl-carrier protein] ligase</fullName>
        <ecNumber evidence="5">6.3.4.15</ecNumber>
    </recommendedName>
</protein>
<dbReference type="GO" id="GO:0009249">
    <property type="term" value="P:protein lipoylation"/>
    <property type="evidence" value="ECO:0007669"/>
    <property type="project" value="UniProtKB-ARBA"/>
</dbReference>
<keyword evidence="3" id="KW-0067">ATP-binding</keyword>
<dbReference type="InterPro" id="IPR004143">
    <property type="entry name" value="BPL_LPL_catalytic"/>
</dbReference>
<dbReference type="NCBIfam" id="TIGR00121">
    <property type="entry name" value="birA_ligase"/>
    <property type="match status" value="1"/>
</dbReference>
<dbReference type="InterPro" id="IPR003142">
    <property type="entry name" value="BPL_C"/>
</dbReference>
<evidence type="ECO:0000313" key="7">
    <source>
        <dbReference type="EMBL" id="SHI28882.1"/>
    </source>
</evidence>
<gene>
    <name evidence="7" type="ORF">SAMN02745229_02804</name>
</gene>
<feature type="domain" description="BPL/LPL catalytic" evidence="6">
    <location>
        <begin position="7"/>
        <end position="195"/>
    </location>
</feature>
<evidence type="ECO:0000259" key="6">
    <source>
        <dbReference type="PROSITE" id="PS51733"/>
    </source>
</evidence>
<keyword evidence="8" id="KW-1185">Reference proteome</keyword>
<dbReference type="Gene3D" id="2.30.30.100">
    <property type="match status" value="1"/>
</dbReference>
<dbReference type="EC" id="6.3.4.15" evidence="5"/>